<dbReference type="Proteomes" id="UP000800041">
    <property type="component" value="Unassembled WGS sequence"/>
</dbReference>
<feature type="compositionally biased region" description="Polar residues" evidence="1">
    <location>
        <begin position="26"/>
        <end position="35"/>
    </location>
</feature>
<sequence>MAPEPHLDTERIHKLSQQETERYLSEITSNNQNGHQKPKPNDVGSIWAAAEEDQADIPPDSFFAALPSDDHNDAAVTKWDDVPSIETCAVHLELLETFLVLQNKVLRFKKLDATFGIARHFQSPASLSKLREEKWKKFLKLAVARFNIWIEHVWEEGGEWSENGGFPGLPPIDVLMVLHSFMLNPKEFGEFCSAEGNKVFAKLRFPWKRIHESLDIDAGGYRKGIHMDPSATDFKIHPDLFDYLRGADRSMSKDMKKLLKFPASNTWTGVSRASNTSTANEQILLSLLSSQTACPTDKVIDLSAAVQRQTVFISKMSHYLWLRSPSLYHALTHARTRYTNFFALFALHPGNIIVPTFDVDLVWHTQQLDPSRYREYCDKIAGRFINHDDKIGKGELGSTFEETKRLYFESFGEVYDECLCWDCAAVREAVERDGPKDEAEMEVVMRGAREKVARYRVMEIRRQAGAVRSQDEKKRGLWSLRTD</sequence>
<dbReference type="EMBL" id="ML977140">
    <property type="protein sequence ID" value="KAF1991264.1"/>
    <property type="molecule type" value="Genomic_DNA"/>
</dbReference>
<proteinExistence type="predicted"/>
<protein>
    <submittedName>
        <fullName evidence="2">Uncharacterized protein</fullName>
    </submittedName>
</protein>
<dbReference type="OrthoDB" id="2684236at2759"/>
<keyword evidence="3" id="KW-1185">Reference proteome</keyword>
<gene>
    <name evidence="2" type="ORF">K402DRAFT_347332</name>
</gene>
<evidence type="ECO:0000313" key="3">
    <source>
        <dbReference type="Proteomes" id="UP000800041"/>
    </source>
</evidence>
<name>A0A6G1HDW6_9PEZI</name>
<evidence type="ECO:0000313" key="2">
    <source>
        <dbReference type="EMBL" id="KAF1991264.1"/>
    </source>
</evidence>
<reference evidence="2" key="1">
    <citation type="journal article" date="2020" name="Stud. Mycol.">
        <title>101 Dothideomycetes genomes: a test case for predicting lifestyles and emergence of pathogens.</title>
        <authorList>
            <person name="Haridas S."/>
            <person name="Albert R."/>
            <person name="Binder M."/>
            <person name="Bloem J."/>
            <person name="Labutti K."/>
            <person name="Salamov A."/>
            <person name="Andreopoulos B."/>
            <person name="Baker S."/>
            <person name="Barry K."/>
            <person name="Bills G."/>
            <person name="Bluhm B."/>
            <person name="Cannon C."/>
            <person name="Castanera R."/>
            <person name="Culley D."/>
            <person name="Daum C."/>
            <person name="Ezra D."/>
            <person name="Gonzalez J."/>
            <person name="Henrissat B."/>
            <person name="Kuo A."/>
            <person name="Liang C."/>
            <person name="Lipzen A."/>
            <person name="Lutzoni F."/>
            <person name="Magnuson J."/>
            <person name="Mondo S."/>
            <person name="Nolan M."/>
            <person name="Ohm R."/>
            <person name="Pangilinan J."/>
            <person name="Park H.-J."/>
            <person name="Ramirez L."/>
            <person name="Alfaro M."/>
            <person name="Sun H."/>
            <person name="Tritt A."/>
            <person name="Yoshinaga Y."/>
            <person name="Zwiers L.-H."/>
            <person name="Turgeon B."/>
            <person name="Goodwin S."/>
            <person name="Spatafora J."/>
            <person name="Crous P."/>
            <person name="Grigoriev I."/>
        </authorList>
    </citation>
    <scope>NUCLEOTIDE SEQUENCE</scope>
    <source>
        <strain evidence="2">CBS 113979</strain>
    </source>
</reference>
<dbReference type="PANTHER" id="PTHR34365:SF7">
    <property type="entry name" value="GLYCINE-RICH DOMAIN-CONTAINING PROTEIN 1"/>
    <property type="match status" value="1"/>
</dbReference>
<dbReference type="InterPro" id="IPR009836">
    <property type="entry name" value="GRDP-like"/>
</dbReference>
<feature type="region of interest" description="Disordered" evidence="1">
    <location>
        <begin position="24"/>
        <end position="46"/>
    </location>
</feature>
<dbReference type="AlphaFoldDB" id="A0A6G1HDW6"/>
<dbReference type="Pfam" id="PF07173">
    <property type="entry name" value="GRDP-like"/>
    <property type="match status" value="1"/>
</dbReference>
<evidence type="ECO:0000256" key="1">
    <source>
        <dbReference type="SAM" id="MobiDB-lite"/>
    </source>
</evidence>
<accession>A0A6G1HDW6</accession>
<dbReference type="PANTHER" id="PTHR34365">
    <property type="entry name" value="ENOLASE (DUF1399)"/>
    <property type="match status" value="1"/>
</dbReference>
<organism evidence="2 3">
    <name type="scientific">Aulographum hederae CBS 113979</name>
    <dbReference type="NCBI Taxonomy" id="1176131"/>
    <lineage>
        <taxon>Eukaryota</taxon>
        <taxon>Fungi</taxon>
        <taxon>Dikarya</taxon>
        <taxon>Ascomycota</taxon>
        <taxon>Pezizomycotina</taxon>
        <taxon>Dothideomycetes</taxon>
        <taxon>Pleosporomycetidae</taxon>
        <taxon>Aulographales</taxon>
        <taxon>Aulographaceae</taxon>
    </lineage>
</organism>